<proteinExistence type="predicted"/>
<organism evidence="1 2">
    <name type="scientific">Solanum verrucosum</name>
    <dbReference type="NCBI Taxonomy" id="315347"/>
    <lineage>
        <taxon>Eukaryota</taxon>
        <taxon>Viridiplantae</taxon>
        <taxon>Streptophyta</taxon>
        <taxon>Embryophyta</taxon>
        <taxon>Tracheophyta</taxon>
        <taxon>Spermatophyta</taxon>
        <taxon>Magnoliopsida</taxon>
        <taxon>eudicotyledons</taxon>
        <taxon>Gunneridae</taxon>
        <taxon>Pentapetalae</taxon>
        <taxon>asterids</taxon>
        <taxon>lamiids</taxon>
        <taxon>Solanales</taxon>
        <taxon>Solanaceae</taxon>
        <taxon>Solanoideae</taxon>
        <taxon>Solaneae</taxon>
        <taxon>Solanum</taxon>
    </lineage>
</organism>
<sequence>MAERNSSNCGIEHKTYFGQILLSISWPLLNSLFRKPVTGRSNIYKYIVTFLLISSPIND</sequence>
<dbReference type="EMBL" id="CP133619">
    <property type="protein sequence ID" value="WMV41607.1"/>
    <property type="molecule type" value="Genomic_DNA"/>
</dbReference>
<evidence type="ECO:0000313" key="1">
    <source>
        <dbReference type="EMBL" id="WMV41607.1"/>
    </source>
</evidence>
<dbReference type="AlphaFoldDB" id="A0AAF0U959"/>
<name>A0AAF0U959_SOLVR</name>
<gene>
    <name evidence="1" type="ORF">MTR67_034992</name>
</gene>
<accession>A0AAF0U959</accession>
<protein>
    <submittedName>
        <fullName evidence="1">Uncharacterized protein</fullName>
    </submittedName>
</protein>
<evidence type="ECO:0000313" key="2">
    <source>
        <dbReference type="Proteomes" id="UP001234989"/>
    </source>
</evidence>
<reference evidence="1" key="1">
    <citation type="submission" date="2023-08" db="EMBL/GenBank/DDBJ databases">
        <title>A de novo genome assembly of Solanum verrucosum Schlechtendal, a Mexican diploid species geographically isolated from the other diploid A-genome species in potato relatives.</title>
        <authorList>
            <person name="Hosaka K."/>
        </authorList>
    </citation>
    <scope>NUCLEOTIDE SEQUENCE</scope>
    <source>
        <tissue evidence="1">Young leaves</tissue>
    </source>
</reference>
<dbReference type="Proteomes" id="UP001234989">
    <property type="component" value="Chromosome 8"/>
</dbReference>
<keyword evidence="2" id="KW-1185">Reference proteome</keyword>